<reference evidence="2" key="2">
    <citation type="submission" date="2020-09" db="EMBL/GenBank/DDBJ databases">
        <authorList>
            <person name="Sun Q."/>
            <person name="Kim S."/>
        </authorList>
    </citation>
    <scope>NUCLEOTIDE SEQUENCE</scope>
    <source>
        <strain evidence="2">KCTC 32296</strain>
    </source>
</reference>
<evidence type="ECO:0000259" key="1">
    <source>
        <dbReference type="PROSITE" id="PS51832"/>
    </source>
</evidence>
<keyword evidence="3" id="KW-1185">Reference proteome</keyword>
<gene>
    <name evidence="2" type="ORF">GCM10011273_00780</name>
</gene>
<dbReference type="Pfam" id="PF13487">
    <property type="entry name" value="HD_5"/>
    <property type="match status" value="2"/>
</dbReference>
<name>A0A918PRM1_9CAUL</name>
<dbReference type="GO" id="GO:0008081">
    <property type="term" value="F:phosphoric diester hydrolase activity"/>
    <property type="evidence" value="ECO:0007669"/>
    <property type="project" value="UniProtKB-ARBA"/>
</dbReference>
<dbReference type="AlphaFoldDB" id="A0A918PRM1"/>
<dbReference type="SMART" id="SM00471">
    <property type="entry name" value="HDc"/>
    <property type="match status" value="1"/>
</dbReference>
<dbReference type="Proteomes" id="UP000662572">
    <property type="component" value="Unassembled WGS sequence"/>
</dbReference>
<organism evidence="2 3">
    <name type="scientific">Asticcacaulis endophyticus</name>
    <dbReference type="NCBI Taxonomy" id="1395890"/>
    <lineage>
        <taxon>Bacteria</taxon>
        <taxon>Pseudomonadati</taxon>
        <taxon>Pseudomonadota</taxon>
        <taxon>Alphaproteobacteria</taxon>
        <taxon>Caulobacterales</taxon>
        <taxon>Caulobacteraceae</taxon>
        <taxon>Asticcacaulis</taxon>
    </lineage>
</organism>
<dbReference type="EMBL" id="BMZB01000001">
    <property type="protein sequence ID" value="GGZ20069.1"/>
    <property type="molecule type" value="Genomic_DNA"/>
</dbReference>
<dbReference type="CDD" id="cd00077">
    <property type="entry name" value="HDc"/>
    <property type="match status" value="1"/>
</dbReference>
<dbReference type="SUPFAM" id="SSF109604">
    <property type="entry name" value="HD-domain/PDEase-like"/>
    <property type="match status" value="2"/>
</dbReference>
<comment type="caution">
    <text evidence="2">The sequence shown here is derived from an EMBL/GenBank/DDBJ whole genome shotgun (WGS) entry which is preliminary data.</text>
</comment>
<accession>A0A918PRM1</accession>
<evidence type="ECO:0000313" key="2">
    <source>
        <dbReference type="EMBL" id="GGZ20069.1"/>
    </source>
</evidence>
<dbReference type="PROSITE" id="PS51832">
    <property type="entry name" value="HD_GYP"/>
    <property type="match status" value="1"/>
</dbReference>
<dbReference type="InterPro" id="IPR003607">
    <property type="entry name" value="HD/PDEase_dom"/>
</dbReference>
<feature type="domain" description="HD-GYP" evidence="1">
    <location>
        <begin position="267"/>
        <end position="462"/>
    </location>
</feature>
<dbReference type="InterPro" id="IPR052020">
    <property type="entry name" value="Cyclic_di-GMP/3'3'-cGAMP_PDE"/>
</dbReference>
<protein>
    <submittedName>
        <fullName evidence="2">Metal-dependent phosphohydrolase</fullName>
    </submittedName>
</protein>
<evidence type="ECO:0000313" key="3">
    <source>
        <dbReference type="Proteomes" id="UP000662572"/>
    </source>
</evidence>
<dbReference type="PANTHER" id="PTHR45228">
    <property type="entry name" value="CYCLIC DI-GMP PHOSPHODIESTERASE TM_0186-RELATED"/>
    <property type="match status" value="1"/>
</dbReference>
<sequence length="474" mass="52318">MHKAPKLPDISAKSLRLSELLGALSHALDMTEGQPEGHCVRCAYIGMHMADELELNDLQRWELYYVLLLKDLGCSSNAARICQLYLTDDLSFKRDFKTIDSDLSNILGFVMSHTGLKADLAARFRATINIFQNGGELSRELIETRCTRGADIARQLRFSEAVAVGIRDLDEHWDGKGQPQKLKGREISPYARIALLTQVVDVFNASHGRLAAINEVQKRAGTWFEPEMADAFLEASARPGFWEGLSDPDLNAQVYGLEPANHEVELDEDFLDDIAIAFGQVVDSKSPYTAGHSARVALYTDMMGEVLGLDDHVRRWLKRAALLHDVGKLGVSNTILDKPGKLDGDEWVQMQNHALYTEHILSRISAFAELAQIAGAHHERLDGKGYPHGLAAEQISFETRIISTADFFDALTADRPYRAAMPVGKALDIIGESVGTAIDPVCFEALKRAIELIERNGQDGTLVINGQAPVMKVA</sequence>
<dbReference type="PANTHER" id="PTHR45228:SF5">
    <property type="entry name" value="CYCLIC DI-GMP PHOSPHODIESTERASE VC_1348-RELATED"/>
    <property type="match status" value="1"/>
</dbReference>
<dbReference type="Gene3D" id="1.10.3210.10">
    <property type="entry name" value="Hypothetical protein af1432"/>
    <property type="match status" value="2"/>
</dbReference>
<dbReference type="InterPro" id="IPR037522">
    <property type="entry name" value="HD_GYP_dom"/>
</dbReference>
<dbReference type="RefSeq" id="WP_229807499.1">
    <property type="nucleotide sequence ID" value="NZ_BMZB01000001.1"/>
</dbReference>
<reference evidence="2" key="1">
    <citation type="journal article" date="2014" name="Int. J. Syst. Evol. Microbiol.">
        <title>Complete genome sequence of Corynebacterium casei LMG S-19264T (=DSM 44701T), isolated from a smear-ripened cheese.</title>
        <authorList>
            <consortium name="US DOE Joint Genome Institute (JGI-PGF)"/>
            <person name="Walter F."/>
            <person name="Albersmeier A."/>
            <person name="Kalinowski J."/>
            <person name="Ruckert C."/>
        </authorList>
    </citation>
    <scope>NUCLEOTIDE SEQUENCE</scope>
    <source>
        <strain evidence="2">KCTC 32296</strain>
    </source>
</reference>
<proteinExistence type="predicted"/>